<reference evidence="15" key="1">
    <citation type="journal article" date="2015" name="Nat. Plants">
        <title>Genome expansion of Arabis alpina linked with retrotransposition and reduced symmetric DNA methylation.</title>
        <authorList>
            <person name="Willing E.M."/>
            <person name="Rawat V."/>
            <person name="Mandakova T."/>
            <person name="Maumus F."/>
            <person name="James G.V."/>
            <person name="Nordstroem K.J."/>
            <person name="Becker C."/>
            <person name="Warthmann N."/>
            <person name="Chica C."/>
            <person name="Szarzynska B."/>
            <person name="Zytnicki M."/>
            <person name="Albani M.C."/>
            <person name="Kiefer C."/>
            <person name="Bergonzi S."/>
            <person name="Castaings L."/>
            <person name="Mateos J.L."/>
            <person name="Berns M.C."/>
            <person name="Bujdoso N."/>
            <person name="Piofczyk T."/>
            <person name="de Lorenzo L."/>
            <person name="Barrero-Sicilia C."/>
            <person name="Mateos I."/>
            <person name="Piednoel M."/>
            <person name="Hagmann J."/>
            <person name="Chen-Min-Tao R."/>
            <person name="Iglesias-Fernandez R."/>
            <person name="Schuster S.C."/>
            <person name="Alonso-Blanco C."/>
            <person name="Roudier F."/>
            <person name="Carbonero P."/>
            <person name="Paz-Ares J."/>
            <person name="Davis S.J."/>
            <person name="Pecinka A."/>
            <person name="Quesneville H."/>
            <person name="Colot V."/>
            <person name="Lysak M.A."/>
            <person name="Weigel D."/>
            <person name="Coupland G."/>
            <person name="Schneeberger K."/>
        </authorList>
    </citation>
    <scope>NUCLEOTIDE SEQUENCE [LARGE SCALE GENOMIC DNA]</scope>
    <source>
        <strain evidence="15">cv. Pajares</strain>
    </source>
</reference>
<evidence type="ECO:0000256" key="11">
    <source>
        <dbReference type="ARBA" id="ARBA00023315"/>
    </source>
</evidence>
<keyword evidence="15" id="KW-1185">Reference proteome</keyword>
<accession>A0A087G399</accession>
<dbReference type="GO" id="GO:0008654">
    <property type="term" value="P:phospholipid biosynthetic process"/>
    <property type="evidence" value="ECO:0007669"/>
    <property type="project" value="UniProtKB-KW"/>
</dbReference>
<evidence type="ECO:0000256" key="10">
    <source>
        <dbReference type="ARBA" id="ARBA00023264"/>
    </source>
</evidence>
<evidence type="ECO:0000256" key="7">
    <source>
        <dbReference type="ARBA" id="ARBA00023098"/>
    </source>
</evidence>
<dbReference type="GO" id="GO:0016020">
    <property type="term" value="C:membrane"/>
    <property type="evidence" value="ECO:0007669"/>
    <property type="project" value="UniProtKB-SubCell"/>
</dbReference>
<feature type="transmembrane region" description="Helical" evidence="12">
    <location>
        <begin position="12"/>
        <end position="31"/>
    </location>
</feature>
<dbReference type="PANTHER" id="PTHR15486">
    <property type="entry name" value="ANCIENT UBIQUITOUS PROTEIN"/>
    <property type="match status" value="1"/>
</dbReference>
<keyword evidence="9" id="KW-0594">Phospholipid biosynthesis</keyword>
<keyword evidence="8 12" id="KW-0472">Membrane</keyword>
<evidence type="ECO:0000256" key="2">
    <source>
        <dbReference type="ARBA" id="ARBA00007937"/>
    </source>
</evidence>
<keyword evidence="11" id="KW-0012">Acyltransferase</keyword>
<keyword evidence="6 12" id="KW-1133">Transmembrane helix</keyword>
<proteinExistence type="inferred from homology"/>
<dbReference type="OMA" id="VWIFGEH"/>
<protein>
    <recommendedName>
        <fullName evidence="13">Glycerol-3-phosphate acyltransferase RAM2/GPAT1-8 HAD-like domain-containing protein</fullName>
    </recommendedName>
</protein>
<evidence type="ECO:0000256" key="1">
    <source>
        <dbReference type="ARBA" id="ARBA00004370"/>
    </source>
</evidence>
<comment type="similarity">
    <text evidence="2">Belongs to the GPAT/DAPAT family.</text>
</comment>
<dbReference type="eggNOG" id="ENOG502QU9Z">
    <property type="taxonomic scope" value="Eukaryota"/>
</dbReference>
<dbReference type="InterPro" id="IPR056462">
    <property type="entry name" value="HAD_RAM2/GPAT1-8"/>
</dbReference>
<feature type="non-terminal residue" evidence="14">
    <location>
        <position position="165"/>
    </location>
</feature>
<dbReference type="GO" id="GO:0016791">
    <property type="term" value="F:phosphatase activity"/>
    <property type="evidence" value="ECO:0007669"/>
    <property type="project" value="TreeGrafter"/>
</dbReference>
<gene>
    <name evidence="14" type="ORF">AALP_AAs53772U000100</name>
</gene>
<evidence type="ECO:0000256" key="9">
    <source>
        <dbReference type="ARBA" id="ARBA00023209"/>
    </source>
</evidence>
<dbReference type="EMBL" id="KL969596">
    <property type="protein sequence ID" value="KFK24351.1"/>
    <property type="molecule type" value="Genomic_DNA"/>
</dbReference>
<keyword evidence="10" id="KW-1208">Phospholipid metabolism</keyword>
<keyword evidence="5 12" id="KW-0812">Transmembrane</keyword>
<dbReference type="Proteomes" id="UP000029120">
    <property type="component" value="Unassembled WGS sequence"/>
</dbReference>
<dbReference type="Pfam" id="PF23270">
    <property type="entry name" value="HAD_RAM2_N"/>
    <property type="match status" value="1"/>
</dbReference>
<dbReference type="GO" id="GO:0010143">
    <property type="term" value="P:cutin biosynthetic process"/>
    <property type="evidence" value="ECO:0007669"/>
    <property type="project" value="TreeGrafter"/>
</dbReference>
<evidence type="ECO:0000256" key="5">
    <source>
        <dbReference type="ARBA" id="ARBA00022692"/>
    </source>
</evidence>
<keyword evidence="7" id="KW-0443">Lipid metabolism</keyword>
<comment type="subcellular location">
    <subcellularLocation>
        <location evidence="1">Membrane</location>
    </subcellularLocation>
</comment>
<sequence length="165" mass="18784">MLVAYEASGPIRFTILLFLWPIIALFDVFGYKNAALKLMIFVATSGVRESEIKLVARAVLPKFYMDDLSKDTWRVFSSCQKRVVVTRMPRVMVERFVKEHLRADEVIGTELMVNGFGFVTGLIRETDIDQSILRRVGNLFVDRRPHIGIGRPAEMNSTTVLSLCQ</sequence>
<name>A0A087G399_ARAAL</name>
<evidence type="ECO:0000256" key="12">
    <source>
        <dbReference type="SAM" id="Phobius"/>
    </source>
</evidence>
<dbReference type="OrthoDB" id="1703755at2759"/>
<dbReference type="PANTHER" id="PTHR15486:SF80">
    <property type="entry name" value="GLYCEROL-3-PHOSPHATE ACYLTRANSFERASE 5-RELATED"/>
    <property type="match status" value="1"/>
</dbReference>
<evidence type="ECO:0000256" key="3">
    <source>
        <dbReference type="ARBA" id="ARBA00022516"/>
    </source>
</evidence>
<keyword evidence="3" id="KW-0444">Lipid biosynthesis</keyword>
<evidence type="ECO:0000256" key="4">
    <source>
        <dbReference type="ARBA" id="ARBA00022679"/>
    </source>
</evidence>
<dbReference type="GO" id="GO:0090447">
    <property type="term" value="F:glycerol-3-phosphate 2-O-acyltransferase activity"/>
    <property type="evidence" value="ECO:0007669"/>
    <property type="project" value="TreeGrafter"/>
</dbReference>
<evidence type="ECO:0000256" key="8">
    <source>
        <dbReference type="ARBA" id="ARBA00023136"/>
    </source>
</evidence>
<dbReference type="AlphaFoldDB" id="A0A087G399"/>
<dbReference type="Gramene" id="KFK24351">
    <property type="protein sequence ID" value="KFK24351"/>
    <property type="gene ID" value="AALP_AAs53772U000100"/>
</dbReference>
<evidence type="ECO:0000313" key="14">
    <source>
        <dbReference type="EMBL" id="KFK24351.1"/>
    </source>
</evidence>
<evidence type="ECO:0000313" key="15">
    <source>
        <dbReference type="Proteomes" id="UP000029120"/>
    </source>
</evidence>
<feature type="domain" description="Glycerol-3-phosphate acyltransferase RAM2/GPAT1-8 HAD-like" evidence="13">
    <location>
        <begin position="1"/>
        <end position="165"/>
    </location>
</feature>
<evidence type="ECO:0000256" key="6">
    <source>
        <dbReference type="ARBA" id="ARBA00022989"/>
    </source>
</evidence>
<keyword evidence="4" id="KW-0808">Transferase</keyword>
<organism evidence="14 15">
    <name type="scientific">Arabis alpina</name>
    <name type="common">Alpine rock-cress</name>
    <dbReference type="NCBI Taxonomy" id="50452"/>
    <lineage>
        <taxon>Eukaryota</taxon>
        <taxon>Viridiplantae</taxon>
        <taxon>Streptophyta</taxon>
        <taxon>Embryophyta</taxon>
        <taxon>Tracheophyta</taxon>
        <taxon>Spermatophyta</taxon>
        <taxon>Magnoliopsida</taxon>
        <taxon>eudicotyledons</taxon>
        <taxon>Gunneridae</taxon>
        <taxon>Pentapetalae</taxon>
        <taxon>rosids</taxon>
        <taxon>malvids</taxon>
        <taxon>Brassicales</taxon>
        <taxon>Brassicaceae</taxon>
        <taxon>Arabideae</taxon>
        <taxon>Arabis</taxon>
    </lineage>
</organism>
<evidence type="ECO:0000259" key="13">
    <source>
        <dbReference type="Pfam" id="PF23270"/>
    </source>
</evidence>